<feature type="region of interest" description="Disordered" evidence="6">
    <location>
        <begin position="81"/>
        <end position="361"/>
    </location>
</feature>
<protein>
    <submittedName>
        <fullName evidence="8">Clotting factor B like protein</fullName>
    </submittedName>
</protein>
<dbReference type="InterPro" id="IPR033116">
    <property type="entry name" value="TRYPSIN_SER"/>
</dbReference>
<dbReference type="InterPro" id="IPR009003">
    <property type="entry name" value="Peptidase_S1_PA"/>
</dbReference>
<proteinExistence type="predicted"/>
<keyword evidence="2 5" id="KW-0378">Hydrolase</keyword>
<evidence type="ECO:0000313" key="8">
    <source>
        <dbReference type="EMBL" id="KAF8788075.1"/>
    </source>
</evidence>
<evidence type="ECO:0000256" key="3">
    <source>
        <dbReference type="ARBA" id="ARBA00022825"/>
    </source>
</evidence>
<evidence type="ECO:0000256" key="2">
    <source>
        <dbReference type="ARBA" id="ARBA00022801"/>
    </source>
</evidence>
<feature type="compositionally biased region" description="Polar residues" evidence="6">
    <location>
        <begin position="81"/>
        <end position="96"/>
    </location>
</feature>
<dbReference type="PROSITE" id="PS50240">
    <property type="entry name" value="TRYPSIN_DOM"/>
    <property type="match status" value="1"/>
</dbReference>
<dbReference type="AlphaFoldDB" id="A0A8T0FCK5"/>
<dbReference type="FunFam" id="2.40.10.10:FF:000006">
    <property type="entry name" value="Serine proteinase stubble"/>
    <property type="match status" value="1"/>
</dbReference>
<dbReference type="CDD" id="cd00190">
    <property type="entry name" value="Tryp_SPc"/>
    <property type="match status" value="1"/>
</dbReference>
<evidence type="ECO:0000256" key="4">
    <source>
        <dbReference type="ARBA" id="ARBA00023157"/>
    </source>
</evidence>
<dbReference type="EMBL" id="JABXBU010000015">
    <property type="protein sequence ID" value="KAF8788075.1"/>
    <property type="molecule type" value="Genomic_DNA"/>
</dbReference>
<feature type="compositionally biased region" description="Basic and acidic residues" evidence="6">
    <location>
        <begin position="292"/>
        <end position="311"/>
    </location>
</feature>
<dbReference type="PRINTS" id="PR00722">
    <property type="entry name" value="CHYMOTRYPSIN"/>
</dbReference>
<evidence type="ECO:0000256" key="5">
    <source>
        <dbReference type="RuleBase" id="RU363034"/>
    </source>
</evidence>
<gene>
    <name evidence="8" type="ORF">HNY73_009610</name>
</gene>
<reference evidence="8" key="1">
    <citation type="journal article" date="2020" name="bioRxiv">
        <title>Chromosome-level reference genome of the European wasp spider Argiope bruennichi: a resource for studies on range expansion and evolutionary adaptation.</title>
        <authorList>
            <person name="Sheffer M.M."/>
            <person name="Hoppe A."/>
            <person name="Krehenwinkel H."/>
            <person name="Uhl G."/>
            <person name="Kuss A.W."/>
            <person name="Jensen L."/>
            <person name="Jensen C."/>
            <person name="Gillespie R.G."/>
            <person name="Hoff K.J."/>
            <person name="Prost S."/>
        </authorList>
    </citation>
    <scope>NUCLEOTIDE SEQUENCE</scope>
</reference>
<comment type="caution">
    <text evidence="8">The sequence shown here is derived from an EMBL/GenBank/DDBJ whole genome shotgun (WGS) entry which is preliminary data.</text>
</comment>
<dbReference type="PROSITE" id="PS00134">
    <property type="entry name" value="TRYPSIN_HIS"/>
    <property type="match status" value="1"/>
</dbReference>
<dbReference type="PANTHER" id="PTHR24252:SF7">
    <property type="entry name" value="HYALIN"/>
    <property type="match status" value="1"/>
</dbReference>
<name>A0A8T0FCK5_ARGBR</name>
<feature type="compositionally biased region" description="Basic and acidic residues" evidence="6">
    <location>
        <begin position="242"/>
        <end position="273"/>
    </location>
</feature>
<dbReference type="PANTHER" id="PTHR24252">
    <property type="entry name" value="ACROSIN-RELATED"/>
    <property type="match status" value="1"/>
</dbReference>
<keyword evidence="4" id="KW-1015">Disulfide bond</keyword>
<sequence length="629" mass="70747">MPYTSAIRLFKYLPDMTHSDWLWKRIFIWFAGIHGRHYEKCLTPDGRDGVCAAKRYCREANQFLVPCGGESNVCCPIQPTHRSAQSSPTHGGTTEVKTTKAPVRTDRPRQELPYDRNPPREVSGDQRPRKPIQTSGRPIDEVPNPKRNPQTEKYPPEPPYEDPRKSVDVYERPTTNRERPQSPRRPNSDHDPFQTSGRPIDEPSKSQSDLPEPPYEDPRKSVDIYGRPATNRERPQSPGRPNSEHESKVYETRPVPDRPSGHRSTDVSEDTGRRSQHVPGPRKEIPSASRPSDFDEKKPSPPREVEYERGSKPLLQSTRPSHHPPIDEIEPQVSPPRRQKPPRSLPPRVEPPVKFPNPRDLPQQLPQVPACGVKPYDLFIAGGETSDEHEWPWMTAIFRRHSGSKPKTFQCGGSLINTRYVLTAAHCFVVNNVILPASAYVVRLGSHSLSSGEEYAVSNLVLHNNHSGSEFFNDIALVRLSSEVYITDKIAPICLPFREMLHENFVGRMAVVAGWGDTSFRSDGTRVLKHVSVPIVSNEECAAAYRRVRGAVFLARGSDHVMCAGLMEGGKDACQGDSGGPLMLKTQDDHWTVVGIVSLGYKCAEPGYPGVYTRVTHYMSWIHANMKPY</sequence>
<dbReference type="InterPro" id="IPR043504">
    <property type="entry name" value="Peptidase_S1_PA_chymotrypsin"/>
</dbReference>
<feature type="compositionally biased region" description="Basic and acidic residues" evidence="6">
    <location>
        <begin position="161"/>
        <end position="192"/>
    </location>
</feature>
<dbReference type="Gene3D" id="2.40.10.10">
    <property type="entry name" value="Trypsin-like serine proteases"/>
    <property type="match status" value="1"/>
</dbReference>
<keyword evidence="1 5" id="KW-0645">Protease</keyword>
<organism evidence="8 9">
    <name type="scientific">Argiope bruennichi</name>
    <name type="common">Wasp spider</name>
    <name type="synonym">Aranea bruennichi</name>
    <dbReference type="NCBI Taxonomy" id="94029"/>
    <lineage>
        <taxon>Eukaryota</taxon>
        <taxon>Metazoa</taxon>
        <taxon>Ecdysozoa</taxon>
        <taxon>Arthropoda</taxon>
        <taxon>Chelicerata</taxon>
        <taxon>Arachnida</taxon>
        <taxon>Araneae</taxon>
        <taxon>Araneomorphae</taxon>
        <taxon>Entelegynae</taxon>
        <taxon>Araneoidea</taxon>
        <taxon>Araneidae</taxon>
        <taxon>Argiope</taxon>
    </lineage>
</organism>
<feature type="compositionally biased region" description="Pro residues" evidence="6">
    <location>
        <begin position="343"/>
        <end position="355"/>
    </location>
</feature>
<dbReference type="SUPFAM" id="SSF50494">
    <property type="entry name" value="Trypsin-like serine proteases"/>
    <property type="match status" value="1"/>
</dbReference>
<evidence type="ECO:0000259" key="7">
    <source>
        <dbReference type="PROSITE" id="PS50240"/>
    </source>
</evidence>
<dbReference type="GO" id="GO:0004252">
    <property type="term" value="F:serine-type endopeptidase activity"/>
    <property type="evidence" value="ECO:0007669"/>
    <property type="project" value="InterPro"/>
</dbReference>
<feature type="compositionally biased region" description="Basic and acidic residues" evidence="6">
    <location>
        <begin position="103"/>
        <end position="128"/>
    </location>
</feature>
<dbReference type="InterPro" id="IPR001254">
    <property type="entry name" value="Trypsin_dom"/>
</dbReference>
<dbReference type="SMART" id="SM00020">
    <property type="entry name" value="Tryp_SPc"/>
    <property type="match status" value="1"/>
</dbReference>
<dbReference type="InterPro" id="IPR001314">
    <property type="entry name" value="Peptidase_S1A"/>
</dbReference>
<keyword evidence="9" id="KW-1185">Reference proteome</keyword>
<evidence type="ECO:0000313" key="9">
    <source>
        <dbReference type="Proteomes" id="UP000807504"/>
    </source>
</evidence>
<accession>A0A8T0FCK5</accession>
<evidence type="ECO:0000256" key="1">
    <source>
        <dbReference type="ARBA" id="ARBA00022670"/>
    </source>
</evidence>
<dbReference type="InterPro" id="IPR018114">
    <property type="entry name" value="TRYPSIN_HIS"/>
</dbReference>
<evidence type="ECO:0000256" key="6">
    <source>
        <dbReference type="SAM" id="MobiDB-lite"/>
    </source>
</evidence>
<feature type="domain" description="Peptidase S1" evidence="7">
    <location>
        <begin position="380"/>
        <end position="627"/>
    </location>
</feature>
<dbReference type="GO" id="GO:0006508">
    <property type="term" value="P:proteolysis"/>
    <property type="evidence" value="ECO:0007669"/>
    <property type="project" value="UniProtKB-KW"/>
</dbReference>
<dbReference type="Pfam" id="PF00089">
    <property type="entry name" value="Trypsin"/>
    <property type="match status" value="1"/>
</dbReference>
<reference evidence="8" key="2">
    <citation type="submission" date="2020-06" db="EMBL/GenBank/DDBJ databases">
        <authorList>
            <person name="Sheffer M."/>
        </authorList>
    </citation>
    <scope>NUCLEOTIDE SEQUENCE</scope>
</reference>
<keyword evidence="3 5" id="KW-0720">Serine protease</keyword>
<dbReference type="Proteomes" id="UP000807504">
    <property type="component" value="Unassembled WGS sequence"/>
</dbReference>
<dbReference type="PROSITE" id="PS00135">
    <property type="entry name" value="TRYPSIN_SER"/>
    <property type="match status" value="1"/>
</dbReference>